<dbReference type="EMBL" id="JAMKPW020000001">
    <property type="protein sequence ID" value="KAK8221889.1"/>
    <property type="molecule type" value="Genomic_DNA"/>
</dbReference>
<name>A0ACC3SP47_9PEZI</name>
<evidence type="ECO:0000313" key="2">
    <source>
        <dbReference type="Proteomes" id="UP001320706"/>
    </source>
</evidence>
<protein>
    <submittedName>
        <fullName evidence="1">Uncharacterized protein</fullName>
    </submittedName>
</protein>
<reference evidence="1" key="1">
    <citation type="submission" date="2024-02" db="EMBL/GenBank/DDBJ databases">
        <title>Metagenome Assembled Genome of Zalaria obscura JY119.</title>
        <authorList>
            <person name="Vighnesh L."/>
            <person name="Jagadeeshwari U."/>
            <person name="Venkata Ramana C."/>
            <person name="Sasikala C."/>
        </authorList>
    </citation>
    <scope>NUCLEOTIDE SEQUENCE</scope>
    <source>
        <strain evidence="1">JY119</strain>
    </source>
</reference>
<comment type="caution">
    <text evidence="1">The sequence shown here is derived from an EMBL/GenBank/DDBJ whole genome shotgun (WGS) entry which is preliminary data.</text>
</comment>
<gene>
    <name evidence="1" type="ORF">M8818_000054</name>
</gene>
<organism evidence="1 2">
    <name type="scientific">Zalaria obscura</name>
    <dbReference type="NCBI Taxonomy" id="2024903"/>
    <lineage>
        <taxon>Eukaryota</taxon>
        <taxon>Fungi</taxon>
        <taxon>Dikarya</taxon>
        <taxon>Ascomycota</taxon>
        <taxon>Pezizomycotina</taxon>
        <taxon>Dothideomycetes</taxon>
        <taxon>Dothideomycetidae</taxon>
        <taxon>Dothideales</taxon>
        <taxon>Zalariaceae</taxon>
        <taxon>Zalaria</taxon>
    </lineage>
</organism>
<sequence>MSGGLGTDSWTSLEYHEEYHEEYHYIHALVQSGWVDAARGTSEASGHGGLPKVSTTGGHNERLLFGSLTAHLSKRM</sequence>
<keyword evidence="2" id="KW-1185">Reference proteome</keyword>
<dbReference type="Proteomes" id="UP001320706">
    <property type="component" value="Unassembled WGS sequence"/>
</dbReference>
<evidence type="ECO:0000313" key="1">
    <source>
        <dbReference type="EMBL" id="KAK8221889.1"/>
    </source>
</evidence>
<accession>A0ACC3SP47</accession>
<proteinExistence type="predicted"/>